<feature type="domain" description="Amidohydrolase-related" evidence="3">
    <location>
        <begin position="32"/>
        <end position="327"/>
    </location>
</feature>
<dbReference type="InterPro" id="IPR032466">
    <property type="entry name" value="Metal_Hydrolase"/>
</dbReference>
<proteinExistence type="predicted"/>
<evidence type="ECO:0000256" key="1">
    <source>
        <dbReference type="ARBA" id="ARBA00023239"/>
    </source>
</evidence>
<dbReference type="InterPro" id="IPR032465">
    <property type="entry name" value="ACMSD"/>
</dbReference>
<evidence type="ECO:0000256" key="2">
    <source>
        <dbReference type="SAM" id="SignalP"/>
    </source>
</evidence>
<keyword evidence="2" id="KW-0732">Signal</keyword>
<sequence length="339" mass="37431">MVRLRLFFALVAALNLASVSNAQTPEYEGPVIDMHIHAYPADGNGPPGTPLCPNIAEFRYDGSVPWAQHLMTNILGRPCDQAIEGSLTDEALRDETIAEMRARNVRGLLGGPADRVDDWVAAAPDLFWPARHLNLSRDEEVSPDSLEAEFDAKQIVAISEITNQYAGIMADDPRMDAFWAMAERTGMPVGIHVGLGPPGTAKLYPEFRVQHPSHLEEVLNAYPDLRLFVMHAGYPFVAEMKALLYVHPQLMVETGVLQFALPEAEYSSFLKELVQAGFADRIMFGSDQMNWPGAIGLGIDAINRAPYLSTEQKRMILHDNAARFLRLGEAASGRQGKQH</sequence>
<dbReference type="InterPro" id="IPR006680">
    <property type="entry name" value="Amidohydro-rel"/>
</dbReference>
<dbReference type="CDD" id="cd01292">
    <property type="entry name" value="metallo-dependent_hydrolases"/>
    <property type="match status" value="1"/>
</dbReference>
<accession>A0ABT9HKD7</accession>
<name>A0ABT9HKD7_9SPHN</name>
<dbReference type="EMBL" id="JAVAIM010000001">
    <property type="protein sequence ID" value="MDP4573608.1"/>
    <property type="molecule type" value="Genomic_DNA"/>
</dbReference>
<feature type="chain" id="PRO_5047021312" evidence="2">
    <location>
        <begin position="23"/>
        <end position="339"/>
    </location>
</feature>
<protein>
    <submittedName>
        <fullName evidence="4">Amidohydrolase family protein</fullName>
    </submittedName>
</protein>
<dbReference type="Gene3D" id="3.20.20.140">
    <property type="entry name" value="Metal-dependent hydrolases"/>
    <property type="match status" value="1"/>
</dbReference>
<comment type="caution">
    <text evidence="4">The sequence shown here is derived from an EMBL/GenBank/DDBJ whole genome shotgun (WGS) entry which is preliminary data.</text>
</comment>
<evidence type="ECO:0000259" key="3">
    <source>
        <dbReference type="Pfam" id="PF04909"/>
    </source>
</evidence>
<feature type="signal peptide" evidence="2">
    <location>
        <begin position="1"/>
        <end position="22"/>
    </location>
</feature>
<organism evidence="4 5">
    <name type="scientific">Qipengyuania profundimaris</name>
    <dbReference type="NCBI Taxonomy" id="3067652"/>
    <lineage>
        <taxon>Bacteria</taxon>
        <taxon>Pseudomonadati</taxon>
        <taxon>Pseudomonadota</taxon>
        <taxon>Alphaproteobacteria</taxon>
        <taxon>Sphingomonadales</taxon>
        <taxon>Erythrobacteraceae</taxon>
        <taxon>Qipengyuania</taxon>
    </lineage>
</organism>
<dbReference type="Pfam" id="PF04909">
    <property type="entry name" value="Amidohydro_2"/>
    <property type="match status" value="1"/>
</dbReference>
<reference evidence="4 5" key="1">
    <citation type="submission" date="2023-08" db="EMBL/GenBank/DDBJ databases">
        <title>genomic of G39.</title>
        <authorList>
            <person name="Wang Y."/>
        </authorList>
    </citation>
    <scope>NUCLEOTIDE SEQUENCE [LARGE SCALE GENOMIC DNA]</scope>
    <source>
        <strain evidence="4 5">G39</strain>
    </source>
</reference>
<keyword evidence="1" id="KW-0456">Lyase</keyword>
<evidence type="ECO:0000313" key="5">
    <source>
        <dbReference type="Proteomes" id="UP001240639"/>
    </source>
</evidence>
<dbReference type="Proteomes" id="UP001240639">
    <property type="component" value="Unassembled WGS sequence"/>
</dbReference>
<keyword evidence="5" id="KW-1185">Reference proteome</keyword>
<gene>
    <name evidence="4" type="ORF">Q9K02_00460</name>
</gene>
<dbReference type="PANTHER" id="PTHR21240">
    <property type="entry name" value="2-AMINO-3-CARBOXYLMUCONATE-6-SEMIALDEHYDE DECARBOXYLASE"/>
    <property type="match status" value="1"/>
</dbReference>
<evidence type="ECO:0000313" key="4">
    <source>
        <dbReference type="EMBL" id="MDP4573608.1"/>
    </source>
</evidence>
<dbReference type="RefSeq" id="WP_305931104.1">
    <property type="nucleotide sequence ID" value="NZ_JAVAIM010000001.1"/>
</dbReference>
<dbReference type="SUPFAM" id="SSF51556">
    <property type="entry name" value="Metallo-dependent hydrolases"/>
    <property type="match status" value="1"/>
</dbReference>